<proteinExistence type="predicted"/>
<dbReference type="AlphaFoldDB" id="A0A0F8Z276"/>
<sequence>MSLFNRNRKQDATLWTLTGSTTAFAEPVYAAPVAIKVRWEERDELFLNNAGEKVVAHDVVYLGTNVKGGDFLALGTFTTAAPVATAKVVKDFRKTPDLRVSGHERRALL</sequence>
<dbReference type="EMBL" id="LAZR01066102">
    <property type="protein sequence ID" value="KKK54231.1"/>
    <property type="molecule type" value="Genomic_DNA"/>
</dbReference>
<organism evidence="1">
    <name type="scientific">marine sediment metagenome</name>
    <dbReference type="NCBI Taxonomy" id="412755"/>
    <lineage>
        <taxon>unclassified sequences</taxon>
        <taxon>metagenomes</taxon>
        <taxon>ecological metagenomes</taxon>
    </lineage>
</organism>
<protein>
    <submittedName>
        <fullName evidence="1">Uncharacterized protein</fullName>
    </submittedName>
</protein>
<comment type="caution">
    <text evidence="1">The sequence shown here is derived from an EMBL/GenBank/DDBJ whole genome shotgun (WGS) entry which is preliminary data.</text>
</comment>
<gene>
    <name evidence="1" type="ORF">LCGC14_3086830</name>
</gene>
<accession>A0A0F8Z276</accession>
<name>A0A0F8Z276_9ZZZZ</name>
<evidence type="ECO:0000313" key="1">
    <source>
        <dbReference type="EMBL" id="KKK54231.1"/>
    </source>
</evidence>
<reference evidence="1" key="1">
    <citation type="journal article" date="2015" name="Nature">
        <title>Complex archaea that bridge the gap between prokaryotes and eukaryotes.</title>
        <authorList>
            <person name="Spang A."/>
            <person name="Saw J.H."/>
            <person name="Jorgensen S.L."/>
            <person name="Zaremba-Niedzwiedzka K."/>
            <person name="Martijn J."/>
            <person name="Lind A.E."/>
            <person name="van Eijk R."/>
            <person name="Schleper C."/>
            <person name="Guy L."/>
            <person name="Ettema T.J."/>
        </authorList>
    </citation>
    <scope>NUCLEOTIDE SEQUENCE</scope>
</reference>